<dbReference type="RefSeq" id="WP_199111102.1">
    <property type="nucleotide sequence ID" value="NZ_JAHWXQ010000004.1"/>
</dbReference>
<evidence type="ECO:0000259" key="3">
    <source>
        <dbReference type="Pfam" id="PF01364"/>
    </source>
</evidence>
<keyword evidence="1 2" id="KW-0732">Signal</keyword>
<feature type="signal peptide" evidence="2">
    <location>
        <begin position="1"/>
        <end position="24"/>
    </location>
</feature>
<keyword evidence="5" id="KW-1185">Reference proteome</keyword>
<dbReference type="InterPro" id="IPR029030">
    <property type="entry name" value="Caspase-like_dom_sf"/>
</dbReference>
<dbReference type="Gene3D" id="3.40.50.1460">
    <property type="match status" value="1"/>
</dbReference>
<dbReference type="EMBL" id="JAHWXQ010000004">
    <property type="protein sequence ID" value="MBW3366447.1"/>
    <property type="molecule type" value="Genomic_DNA"/>
</dbReference>
<proteinExistence type="predicted"/>
<dbReference type="SUPFAM" id="SSF52129">
    <property type="entry name" value="Caspase-like"/>
    <property type="match status" value="1"/>
</dbReference>
<comment type="caution">
    <text evidence="4">The sequence shown here is derived from an EMBL/GenBank/DDBJ whole genome shotgun (WGS) entry which is preliminary data.</text>
</comment>
<dbReference type="Gene3D" id="3.40.50.10390">
    <property type="entry name" value="Gingipain r, domain 1"/>
    <property type="match status" value="1"/>
</dbReference>
<feature type="chain" id="PRO_5047488181" evidence="2">
    <location>
        <begin position="25"/>
        <end position="1288"/>
    </location>
</feature>
<protein>
    <submittedName>
        <fullName evidence="4">Type IX secretion system sortase PorU</fullName>
    </submittedName>
</protein>
<dbReference type="NCBIfam" id="TIGR04183">
    <property type="entry name" value="Por_Secre_tail"/>
    <property type="match status" value="1"/>
</dbReference>
<sequence>MQSRLHFLVCMLLFLSVMAGTAVAQHKAPEPITLTWDAQESVFPVTGHEAKIPSFKGATIDLQQRLPYYRLSIPNTHISSFKVTEAVFAPFSGKEQEQFKGITFNNEAKVEFVNARQNKQPATIVSILPIRRNPQTNQLEKLTRFSYSYSSATVATQSTNRTAGNFTNNSVLSSGDWYKLAVTQSGVHKIDKATLQALGINTQSLDPKTIQLFGNGGGMLPQPNSAPVADDLQENAIVVSGEQDGQFNDNDFILFYGQGPHTWLYNPQQDKFDHTYNVYSDTTFYFLRVGHSSGLRVQNRAQAAGATQTITTFNEHVFHERDLMNAVHSGREWYGEDFSTFTSSREVTLPVTGIVPNSTVKLTAAVMGNSSTDCSFGFKFGSQTIGTVPIAGRGTYSYHPEGVDGSRTFAFNQQQLGSSTEAKATITFNMPSDATATGNLNYLELNYNRQLKLYGDQTSFRATATIGKGATNYSITDAPATAIVWDVTDPLRPVRQQTNYSTALQFTTLADVLREFVVFTDTNISLKPIVKGKVANQNLHSLNLDGRIDHVIITHPSLLQQAQRLAEHRKSKSNLNSIVVTTTQVYNEFSSGAQDVTAIRNFMRMLYTRSHKPAGELMYLLLFGDASYDYKNRLPANTNLVPVYESRQSLHPISSYSSEDYYGFLDEEEGEWAENNLGDHLLDIGIGRMPAKNIQEATTLVDKILAYESSNHFGKWRSQVTLVSDDGDFNEHQADAEFLANFLETKAPNYTTNKLYLDLYRQEAVANGQRAPDLNRDLTNAVEQGSLLVNYTGHGNEVSWAAEQILTLPQVEDWQNRNNLTFMLTATCEFGRYDDPARVSGAEVAMLHNQGAAVGLVTTTRPVYSSSNRVLNRNFFEAAFTPAAGKMPRLGDVVLQTKNKSITDNISGSRGVYNRNFTLLCDPALQLASPDLKAEITHINGRPVATDTLSALGKVTMQGRIAGNDGSVATNYNGTLRTTIYEKQTIQQTFGDEKAPVIPVKQRKNVLYEGTATITNSQFTISFVVPKDIAYQYGAGKIILYASNETQDALGANTTITVGGTARNITADNIPPTINLFLEDESFVFGGSTSQNPSLLIKLFDENGINTAGLGIGHELIAILDGNEENPIVLNDYYSSDKDSYQSGKINYALKNLKPGPHSLRFKAWDTHNNASEEYIEFFVSNNEDFSLDHVLNYPNPFSTKTTFHFDHNRAGDDLDIQVQIYTISGKLVKTLQTISMGSPAHVAALSWNGRDEYNDLLARGVYVYKVRVRSRQDGKSISKFEKLVILN</sequence>
<feature type="domain" description="Gingipain" evidence="3">
    <location>
        <begin position="551"/>
        <end position="927"/>
    </location>
</feature>
<dbReference type="InterPro" id="IPR029031">
    <property type="entry name" value="Gingipain_N_sf"/>
</dbReference>
<name>A0ABS6XEQ0_9BACT</name>
<dbReference type="Pfam" id="PF01364">
    <property type="entry name" value="Peptidase_C25"/>
    <property type="match status" value="1"/>
</dbReference>
<dbReference type="NCBIfam" id="NF033707">
    <property type="entry name" value="T9SS_sortase"/>
    <property type="match status" value="1"/>
</dbReference>
<reference evidence="4 5" key="1">
    <citation type="submission" date="2021-07" db="EMBL/GenBank/DDBJ databases">
        <authorList>
            <person name="Kim M.K."/>
        </authorList>
    </citation>
    <scope>NUCLEOTIDE SEQUENCE [LARGE SCALE GENOMIC DNA]</scope>
    <source>
        <strain evidence="4 5">HLY7-15</strain>
    </source>
</reference>
<evidence type="ECO:0000256" key="2">
    <source>
        <dbReference type="SAM" id="SignalP"/>
    </source>
</evidence>
<accession>A0ABS6XEQ0</accession>
<dbReference type="InterPro" id="IPR001769">
    <property type="entry name" value="Gingipain"/>
</dbReference>
<dbReference type="CDD" id="cd02258">
    <property type="entry name" value="Peptidase_C25_N"/>
    <property type="match status" value="1"/>
</dbReference>
<gene>
    <name evidence="4" type="primary">porU</name>
    <name evidence="4" type="ORF">KYK27_15395</name>
</gene>
<dbReference type="InterPro" id="IPR026444">
    <property type="entry name" value="Secre_tail"/>
</dbReference>
<evidence type="ECO:0000256" key="1">
    <source>
        <dbReference type="ARBA" id="ARBA00022729"/>
    </source>
</evidence>
<dbReference type="Proteomes" id="UP000774935">
    <property type="component" value="Unassembled WGS sequence"/>
</dbReference>
<organism evidence="4 5">
    <name type="scientific">Pontibacter populi</name>
    <dbReference type="NCBI Taxonomy" id="890055"/>
    <lineage>
        <taxon>Bacteria</taxon>
        <taxon>Pseudomonadati</taxon>
        <taxon>Bacteroidota</taxon>
        <taxon>Cytophagia</taxon>
        <taxon>Cytophagales</taxon>
        <taxon>Hymenobacteraceae</taxon>
        <taxon>Pontibacter</taxon>
    </lineage>
</organism>
<dbReference type="Gene3D" id="2.60.40.4070">
    <property type="match status" value="1"/>
</dbReference>
<evidence type="ECO:0000313" key="5">
    <source>
        <dbReference type="Proteomes" id="UP000774935"/>
    </source>
</evidence>
<evidence type="ECO:0000313" key="4">
    <source>
        <dbReference type="EMBL" id="MBW3366447.1"/>
    </source>
</evidence>